<dbReference type="EMBL" id="AZHF01000009">
    <property type="protein sequence ID" value="OAA71132.1"/>
    <property type="molecule type" value="Genomic_DNA"/>
</dbReference>
<evidence type="ECO:0000313" key="3">
    <source>
        <dbReference type="Proteomes" id="UP000076881"/>
    </source>
</evidence>
<name>A0A162JMM0_CORDF</name>
<reference evidence="2 3" key="1">
    <citation type="journal article" date="2016" name="Genome Biol. Evol.">
        <title>Divergent and convergent evolution of fungal pathogenicity.</title>
        <authorList>
            <person name="Shang Y."/>
            <person name="Xiao G."/>
            <person name="Zheng P."/>
            <person name="Cen K."/>
            <person name="Zhan S."/>
            <person name="Wang C."/>
        </authorList>
    </citation>
    <scope>NUCLEOTIDE SEQUENCE [LARGE SCALE GENOMIC DNA]</scope>
    <source>
        <strain evidence="2 3">RCEF 1005</strain>
    </source>
</reference>
<feature type="transmembrane region" description="Helical" evidence="1">
    <location>
        <begin position="39"/>
        <end position="59"/>
    </location>
</feature>
<evidence type="ECO:0000256" key="1">
    <source>
        <dbReference type="SAM" id="Phobius"/>
    </source>
</evidence>
<proteinExistence type="predicted"/>
<accession>A0A162JMM0</accession>
<sequence length="161" mass="18248">MSESSENSVDGFLVEDRLLPNTPKSGYRANQTFLRCIPVVWYLASLVIGLLLGVGISSIDQGRNCAREGFWRSHEFETVKFQLDAVWKDKLYNARLVYNSSGDMVRPPSNPEYVGVPTPELDMAWSNILPAVTVWITPEEEKFFSGGKLVYFPEFDLYKGQ</sequence>
<dbReference type="Proteomes" id="UP000076881">
    <property type="component" value="Unassembled WGS sequence"/>
</dbReference>
<keyword evidence="3" id="KW-1185">Reference proteome</keyword>
<evidence type="ECO:0000313" key="2">
    <source>
        <dbReference type="EMBL" id="OAA71132.1"/>
    </source>
</evidence>
<dbReference type="OrthoDB" id="3687641at2759"/>
<gene>
    <name evidence="2" type="ORF">LEL_09723</name>
</gene>
<keyword evidence="1" id="KW-1133">Transmembrane helix</keyword>
<dbReference type="AlphaFoldDB" id="A0A162JMM0"/>
<protein>
    <submittedName>
        <fullName evidence="2">Uncharacterized protein</fullName>
    </submittedName>
</protein>
<keyword evidence="1" id="KW-0472">Membrane</keyword>
<comment type="caution">
    <text evidence="2">The sequence shown here is derived from an EMBL/GenBank/DDBJ whole genome shotgun (WGS) entry which is preliminary data.</text>
</comment>
<organism evidence="2 3">
    <name type="scientific">Akanthomyces lecanii RCEF 1005</name>
    <dbReference type="NCBI Taxonomy" id="1081108"/>
    <lineage>
        <taxon>Eukaryota</taxon>
        <taxon>Fungi</taxon>
        <taxon>Dikarya</taxon>
        <taxon>Ascomycota</taxon>
        <taxon>Pezizomycotina</taxon>
        <taxon>Sordariomycetes</taxon>
        <taxon>Hypocreomycetidae</taxon>
        <taxon>Hypocreales</taxon>
        <taxon>Cordycipitaceae</taxon>
        <taxon>Akanthomyces</taxon>
        <taxon>Cordyceps confragosa</taxon>
    </lineage>
</organism>
<keyword evidence="1" id="KW-0812">Transmembrane</keyword>